<evidence type="ECO:0000259" key="9">
    <source>
        <dbReference type="PROSITE" id="PS51194"/>
    </source>
</evidence>
<evidence type="ECO:0000256" key="2">
    <source>
        <dbReference type="ARBA" id="ARBA00022664"/>
    </source>
</evidence>
<dbReference type="InterPro" id="IPR027417">
    <property type="entry name" value="P-loop_NTPase"/>
</dbReference>
<comment type="caution">
    <text evidence="10">The sequence shown here is derived from an EMBL/GenBank/DDBJ whole genome shotgun (WGS) entry which is preliminary data.</text>
</comment>
<dbReference type="Gene3D" id="1.20.120.1080">
    <property type="match status" value="1"/>
</dbReference>
<keyword evidence="5" id="KW-0347">Helicase</keyword>
<accession>A0A9W6Z443</accession>
<gene>
    <name evidence="10" type="ORF">Amon01_000791200</name>
</gene>
<organism evidence="10 11">
    <name type="scientific">Ambrosiozyma monospora</name>
    <name type="common">Yeast</name>
    <name type="synonym">Endomycopsis monosporus</name>
    <dbReference type="NCBI Taxonomy" id="43982"/>
    <lineage>
        <taxon>Eukaryota</taxon>
        <taxon>Fungi</taxon>
        <taxon>Dikarya</taxon>
        <taxon>Ascomycota</taxon>
        <taxon>Saccharomycotina</taxon>
        <taxon>Pichiomycetes</taxon>
        <taxon>Pichiales</taxon>
        <taxon>Pichiaceae</taxon>
        <taxon>Ambrosiozyma</taxon>
    </lineage>
</organism>
<reference evidence="10" key="1">
    <citation type="submission" date="2023-04" db="EMBL/GenBank/DDBJ databases">
        <title>Ambrosiozyma monospora NBRC 1965.</title>
        <authorList>
            <person name="Ichikawa N."/>
            <person name="Sato H."/>
            <person name="Tonouchi N."/>
        </authorList>
    </citation>
    <scope>NUCLEOTIDE SEQUENCE</scope>
    <source>
        <strain evidence="10">NBRC 1965</strain>
    </source>
</reference>
<dbReference type="Pfam" id="PF00271">
    <property type="entry name" value="Helicase_C"/>
    <property type="match status" value="1"/>
</dbReference>
<dbReference type="EC" id="3.6.4.13" evidence="1"/>
<dbReference type="AlphaFoldDB" id="A0A9W6Z443"/>
<dbReference type="SMART" id="SM00847">
    <property type="entry name" value="HA2"/>
    <property type="match status" value="1"/>
</dbReference>
<proteinExistence type="predicted"/>
<evidence type="ECO:0000313" key="10">
    <source>
        <dbReference type="EMBL" id="GMG55843.1"/>
    </source>
</evidence>
<keyword evidence="2" id="KW-0507">mRNA processing</keyword>
<evidence type="ECO:0000256" key="7">
    <source>
        <dbReference type="ARBA" id="ARBA00023187"/>
    </source>
</evidence>
<name>A0A9W6Z443_AMBMO</name>
<keyword evidence="6" id="KW-0067">ATP-binding</keyword>
<dbReference type="OrthoDB" id="10253254at2759"/>
<comment type="catalytic activity">
    <reaction evidence="8">
        <text>ATP + H2O = ADP + phosphate + H(+)</text>
        <dbReference type="Rhea" id="RHEA:13065"/>
        <dbReference type="ChEBI" id="CHEBI:15377"/>
        <dbReference type="ChEBI" id="CHEBI:15378"/>
        <dbReference type="ChEBI" id="CHEBI:30616"/>
        <dbReference type="ChEBI" id="CHEBI:43474"/>
        <dbReference type="ChEBI" id="CHEBI:456216"/>
        <dbReference type="EC" id="3.6.4.13"/>
    </reaction>
</comment>
<feature type="domain" description="Helicase C-terminal" evidence="9">
    <location>
        <begin position="1"/>
        <end position="151"/>
    </location>
</feature>
<sequence>MEGDQMIREEGCGPLQVYPLYGSLPPHQQQRIFEPAPEAFTPNGRPGRKVIIATNIAETSLTIDGIVYVVDPGFSKQKVYNPRIRVESLLVSPISKASAQQRAGRAGRTRPGKCFRLYTEEAFKKELIEQSYPEVLRSNLASTVLELKKLGIDDLVHFDFMDPPAPETMMRALEELNYLTCLDDEGNMTALGRLASQFPLDPMLAVLLIGSSEFGCSEEILSIVAMLSVPNVFVRPSGAGAKRIAEEKKQLFAHGDGDHLTLLNVYHAFKSDETREMGLHKWCKENYLSYRSLKSADNVRWQLSKLMERYDIELNSGDFDDPNYYTNIRKALTAGFFMQVAKRKSTGKGYITVKDSQEVLIHPSTVLGQQDEWTRMVD</sequence>
<dbReference type="SUPFAM" id="SSF52540">
    <property type="entry name" value="P-loop containing nucleoside triphosphate hydrolases"/>
    <property type="match status" value="1"/>
</dbReference>
<keyword evidence="7" id="KW-0508">mRNA splicing</keyword>
<dbReference type="InterPro" id="IPR048333">
    <property type="entry name" value="HA2_WH"/>
</dbReference>
<dbReference type="Proteomes" id="UP001165063">
    <property type="component" value="Unassembled WGS sequence"/>
</dbReference>
<dbReference type="Pfam" id="PF07717">
    <property type="entry name" value="OB_NTP_bind"/>
    <property type="match status" value="1"/>
</dbReference>
<dbReference type="GO" id="GO:0016787">
    <property type="term" value="F:hydrolase activity"/>
    <property type="evidence" value="ECO:0007669"/>
    <property type="project" value="UniProtKB-KW"/>
</dbReference>
<dbReference type="FunFam" id="1.20.120.1080:FF:000003">
    <property type="entry name" value="Pre-mRNA-splicing factor ATP-dependent RNA helicase PRP43"/>
    <property type="match status" value="1"/>
</dbReference>
<dbReference type="PROSITE" id="PS51194">
    <property type="entry name" value="HELICASE_CTER"/>
    <property type="match status" value="1"/>
</dbReference>
<keyword evidence="3" id="KW-0547">Nucleotide-binding</keyword>
<keyword evidence="4" id="KW-0378">Hydrolase</keyword>
<dbReference type="EMBL" id="BSXU01006266">
    <property type="protein sequence ID" value="GMG55843.1"/>
    <property type="molecule type" value="Genomic_DNA"/>
</dbReference>
<dbReference type="InterPro" id="IPR011709">
    <property type="entry name" value="DEAD-box_helicase_OB_fold"/>
</dbReference>
<dbReference type="GO" id="GO:0006397">
    <property type="term" value="P:mRNA processing"/>
    <property type="evidence" value="ECO:0007669"/>
    <property type="project" value="UniProtKB-KW"/>
</dbReference>
<evidence type="ECO:0000256" key="5">
    <source>
        <dbReference type="ARBA" id="ARBA00022806"/>
    </source>
</evidence>
<dbReference type="CDD" id="cd18791">
    <property type="entry name" value="SF2_C_RHA"/>
    <property type="match status" value="1"/>
</dbReference>
<dbReference type="InterPro" id="IPR007502">
    <property type="entry name" value="Helicase-assoc_dom"/>
</dbReference>
<evidence type="ECO:0000256" key="6">
    <source>
        <dbReference type="ARBA" id="ARBA00022840"/>
    </source>
</evidence>
<dbReference type="GO" id="GO:0003724">
    <property type="term" value="F:RNA helicase activity"/>
    <property type="evidence" value="ECO:0007669"/>
    <property type="project" value="UniProtKB-EC"/>
</dbReference>
<dbReference type="GO" id="GO:0005524">
    <property type="term" value="F:ATP binding"/>
    <property type="evidence" value="ECO:0007669"/>
    <property type="project" value="UniProtKB-KW"/>
</dbReference>
<keyword evidence="11" id="KW-1185">Reference proteome</keyword>
<dbReference type="InterPro" id="IPR001650">
    <property type="entry name" value="Helicase_C-like"/>
</dbReference>
<evidence type="ECO:0000313" key="11">
    <source>
        <dbReference type="Proteomes" id="UP001165063"/>
    </source>
</evidence>
<dbReference type="SMART" id="SM00490">
    <property type="entry name" value="HELICc"/>
    <property type="match status" value="1"/>
</dbReference>
<dbReference type="GO" id="GO:0005681">
    <property type="term" value="C:spliceosomal complex"/>
    <property type="evidence" value="ECO:0007669"/>
    <property type="project" value="TreeGrafter"/>
</dbReference>
<evidence type="ECO:0000256" key="8">
    <source>
        <dbReference type="ARBA" id="ARBA00047984"/>
    </source>
</evidence>
<dbReference type="GO" id="GO:0008380">
    <property type="term" value="P:RNA splicing"/>
    <property type="evidence" value="ECO:0007669"/>
    <property type="project" value="UniProtKB-KW"/>
</dbReference>
<dbReference type="Gene3D" id="3.40.50.300">
    <property type="entry name" value="P-loop containing nucleotide triphosphate hydrolases"/>
    <property type="match status" value="1"/>
</dbReference>
<dbReference type="Pfam" id="PF21010">
    <property type="entry name" value="HA2_C"/>
    <property type="match status" value="1"/>
</dbReference>
<evidence type="ECO:0000256" key="4">
    <source>
        <dbReference type="ARBA" id="ARBA00022801"/>
    </source>
</evidence>
<dbReference type="GO" id="GO:0003723">
    <property type="term" value="F:RNA binding"/>
    <property type="evidence" value="ECO:0007669"/>
    <property type="project" value="TreeGrafter"/>
</dbReference>
<protein>
    <recommendedName>
        <fullName evidence="1">RNA helicase</fullName>
        <ecNumber evidence="1">3.6.4.13</ecNumber>
    </recommendedName>
</protein>
<dbReference type="PANTHER" id="PTHR18934">
    <property type="entry name" value="ATP-DEPENDENT RNA HELICASE"/>
    <property type="match status" value="1"/>
</dbReference>
<evidence type="ECO:0000256" key="3">
    <source>
        <dbReference type="ARBA" id="ARBA00022741"/>
    </source>
</evidence>
<dbReference type="PANTHER" id="PTHR18934:SF109">
    <property type="entry name" value="ATP-DEPENDENT RNA HELICASE DHX15 HOMOLOG"/>
    <property type="match status" value="1"/>
</dbReference>
<evidence type="ECO:0000256" key="1">
    <source>
        <dbReference type="ARBA" id="ARBA00012552"/>
    </source>
</evidence>
<dbReference type="Pfam" id="PF04408">
    <property type="entry name" value="WHD_HA2"/>
    <property type="match status" value="1"/>
</dbReference>